<keyword evidence="9" id="KW-0234">DNA repair</keyword>
<evidence type="ECO:0000313" key="18">
    <source>
        <dbReference type="EMBL" id="TCZ71818.1"/>
    </source>
</evidence>
<evidence type="ECO:0000256" key="2">
    <source>
        <dbReference type="ARBA" id="ARBA00005582"/>
    </source>
</evidence>
<dbReference type="PROSITE" id="PS51462">
    <property type="entry name" value="NUDIX"/>
    <property type="match status" value="1"/>
</dbReference>
<dbReference type="GO" id="GO:0046872">
    <property type="term" value="F:metal ion binding"/>
    <property type="evidence" value="ECO:0007669"/>
    <property type="project" value="UniProtKB-KW"/>
</dbReference>
<accession>A0A4R4E191</accession>
<gene>
    <name evidence="18" type="ORF">E0486_09720</name>
</gene>
<keyword evidence="8" id="KW-0460">Magnesium</keyword>
<evidence type="ECO:0000256" key="11">
    <source>
        <dbReference type="ARBA" id="ARBA00036904"/>
    </source>
</evidence>
<keyword evidence="3" id="KW-0515">Mutator protein</keyword>
<evidence type="ECO:0000259" key="17">
    <source>
        <dbReference type="PROSITE" id="PS51462"/>
    </source>
</evidence>
<dbReference type="GO" id="GO:0044716">
    <property type="term" value="F:8-oxo-GDP phosphatase activity"/>
    <property type="evidence" value="ECO:0007669"/>
    <property type="project" value="TreeGrafter"/>
</dbReference>
<dbReference type="Gene3D" id="3.90.79.10">
    <property type="entry name" value="Nucleoside Triphosphate Pyrophosphohydrolase"/>
    <property type="match status" value="1"/>
</dbReference>
<evidence type="ECO:0000256" key="5">
    <source>
        <dbReference type="ARBA" id="ARBA00022723"/>
    </source>
</evidence>
<evidence type="ECO:0000256" key="16">
    <source>
        <dbReference type="ARBA" id="ARBA00042798"/>
    </source>
</evidence>
<evidence type="ECO:0000256" key="10">
    <source>
        <dbReference type="ARBA" id="ARBA00035861"/>
    </source>
</evidence>
<comment type="caution">
    <text evidence="18">The sequence shown here is derived from an EMBL/GenBank/DDBJ whole genome shotgun (WGS) entry which is preliminary data.</text>
</comment>
<dbReference type="InterPro" id="IPR000086">
    <property type="entry name" value="NUDIX_hydrolase_dom"/>
</dbReference>
<evidence type="ECO:0000256" key="1">
    <source>
        <dbReference type="ARBA" id="ARBA00001946"/>
    </source>
</evidence>
<name>A0A4R4E191_9BACT</name>
<protein>
    <recommendedName>
        <fullName evidence="13">8-oxo-dGTP diphosphatase</fullName>
        <ecNumber evidence="12">3.6.1.55</ecNumber>
    </recommendedName>
    <alternativeName>
        <fullName evidence="16">7,8-dihydro-8-oxoguanine-triphosphatase</fullName>
    </alternativeName>
    <alternativeName>
        <fullName evidence="15">Mutator protein MutT</fullName>
    </alternativeName>
    <alternativeName>
        <fullName evidence="14">dGTP pyrophosphohydrolase</fullName>
    </alternativeName>
</protein>
<keyword evidence="5" id="KW-0479">Metal-binding</keyword>
<reference evidence="18 19" key="1">
    <citation type="submission" date="2019-03" db="EMBL/GenBank/DDBJ databases">
        <authorList>
            <person name="Kim M.K.M."/>
        </authorList>
    </citation>
    <scope>NUCLEOTIDE SEQUENCE [LARGE SCALE GENOMIC DNA]</scope>
    <source>
        <strain evidence="18 19">17J68-15</strain>
    </source>
</reference>
<evidence type="ECO:0000256" key="13">
    <source>
        <dbReference type="ARBA" id="ARBA00040794"/>
    </source>
</evidence>
<evidence type="ECO:0000256" key="8">
    <source>
        <dbReference type="ARBA" id="ARBA00022842"/>
    </source>
</evidence>
<dbReference type="GO" id="GO:0006281">
    <property type="term" value="P:DNA repair"/>
    <property type="evidence" value="ECO:0007669"/>
    <property type="project" value="UniProtKB-KW"/>
</dbReference>
<dbReference type="PANTHER" id="PTHR47707:SF1">
    <property type="entry name" value="NUDIX HYDROLASE FAMILY PROTEIN"/>
    <property type="match status" value="1"/>
</dbReference>
<comment type="catalytic activity">
    <reaction evidence="10">
        <text>8-oxo-dGTP + H2O = 8-oxo-dGMP + diphosphate + H(+)</text>
        <dbReference type="Rhea" id="RHEA:31575"/>
        <dbReference type="ChEBI" id="CHEBI:15377"/>
        <dbReference type="ChEBI" id="CHEBI:15378"/>
        <dbReference type="ChEBI" id="CHEBI:33019"/>
        <dbReference type="ChEBI" id="CHEBI:63224"/>
        <dbReference type="ChEBI" id="CHEBI:77896"/>
        <dbReference type="EC" id="3.6.1.55"/>
    </reaction>
</comment>
<keyword evidence="6" id="KW-0227">DNA damage</keyword>
<organism evidence="18 19">
    <name type="scientific">Flaviaesturariibacter aridisoli</name>
    <dbReference type="NCBI Taxonomy" id="2545761"/>
    <lineage>
        <taxon>Bacteria</taxon>
        <taxon>Pseudomonadati</taxon>
        <taxon>Bacteroidota</taxon>
        <taxon>Chitinophagia</taxon>
        <taxon>Chitinophagales</taxon>
        <taxon>Chitinophagaceae</taxon>
        <taxon>Flaviaestuariibacter</taxon>
    </lineage>
</organism>
<dbReference type="OrthoDB" id="9810648at2"/>
<dbReference type="AlphaFoldDB" id="A0A4R4E191"/>
<dbReference type="PANTHER" id="PTHR47707">
    <property type="entry name" value="8-OXO-DGTP DIPHOSPHATASE"/>
    <property type="match status" value="1"/>
</dbReference>
<feature type="domain" description="Nudix hydrolase" evidence="17">
    <location>
        <begin position="1"/>
        <end position="128"/>
    </location>
</feature>
<evidence type="ECO:0000256" key="9">
    <source>
        <dbReference type="ARBA" id="ARBA00023204"/>
    </source>
</evidence>
<evidence type="ECO:0000256" key="7">
    <source>
        <dbReference type="ARBA" id="ARBA00022801"/>
    </source>
</evidence>
<comment type="similarity">
    <text evidence="2">Belongs to the Nudix hydrolase family.</text>
</comment>
<dbReference type="SUPFAM" id="SSF55811">
    <property type="entry name" value="Nudix"/>
    <property type="match status" value="1"/>
</dbReference>
<dbReference type="GO" id="GO:0006260">
    <property type="term" value="P:DNA replication"/>
    <property type="evidence" value="ECO:0007669"/>
    <property type="project" value="UniProtKB-KW"/>
</dbReference>
<dbReference type="GO" id="GO:0035539">
    <property type="term" value="F:8-oxo-7,8-dihydrodeoxyguanosine triphosphate pyrophosphatase activity"/>
    <property type="evidence" value="ECO:0007669"/>
    <property type="project" value="UniProtKB-EC"/>
</dbReference>
<dbReference type="PRINTS" id="PR00502">
    <property type="entry name" value="NUDIXFAMILY"/>
</dbReference>
<dbReference type="InterPro" id="IPR047127">
    <property type="entry name" value="MutT-like"/>
</dbReference>
<dbReference type="EC" id="3.6.1.55" evidence="12"/>
<dbReference type="Proteomes" id="UP000295164">
    <property type="component" value="Unassembled WGS sequence"/>
</dbReference>
<keyword evidence="19" id="KW-1185">Reference proteome</keyword>
<comment type="cofactor">
    <cofactor evidence="1">
        <name>Mg(2+)</name>
        <dbReference type="ChEBI" id="CHEBI:18420"/>
    </cofactor>
</comment>
<dbReference type="EMBL" id="SKFH01000012">
    <property type="protein sequence ID" value="TCZ71818.1"/>
    <property type="molecule type" value="Genomic_DNA"/>
</dbReference>
<dbReference type="InterPro" id="IPR015797">
    <property type="entry name" value="NUDIX_hydrolase-like_dom_sf"/>
</dbReference>
<evidence type="ECO:0000313" key="19">
    <source>
        <dbReference type="Proteomes" id="UP000295164"/>
    </source>
</evidence>
<dbReference type="RefSeq" id="WP_131851971.1">
    <property type="nucleotide sequence ID" value="NZ_SKFH01000012.1"/>
</dbReference>
<evidence type="ECO:0000256" key="15">
    <source>
        <dbReference type="ARBA" id="ARBA00041979"/>
    </source>
</evidence>
<comment type="catalytic activity">
    <reaction evidence="11">
        <text>8-oxo-GTP + H2O = 8-oxo-GMP + diphosphate + H(+)</text>
        <dbReference type="Rhea" id="RHEA:67616"/>
        <dbReference type="ChEBI" id="CHEBI:15377"/>
        <dbReference type="ChEBI" id="CHEBI:15378"/>
        <dbReference type="ChEBI" id="CHEBI:33019"/>
        <dbReference type="ChEBI" id="CHEBI:143553"/>
        <dbReference type="ChEBI" id="CHEBI:145694"/>
    </reaction>
</comment>
<dbReference type="GO" id="GO:0044715">
    <property type="term" value="F:8-oxo-dGDP phosphatase activity"/>
    <property type="evidence" value="ECO:0007669"/>
    <property type="project" value="TreeGrafter"/>
</dbReference>
<keyword evidence="7 18" id="KW-0378">Hydrolase</keyword>
<evidence type="ECO:0000256" key="3">
    <source>
        <dbReference type="ARBA" id="ARBA00022457"/>
    </source>
</evidence>
<dbReference type="GO" id="GO:0008413">
    <property type="term" value="F:8-oxo-7,8-dihydroguanosine triphosphate pyrophosphatase activity"/>
    <property type="evidence" value="ECO:0007669"/>
    <property type="project" value="TreeGrafter"/>
</dbReference>
<dbReference type="CDD" id="cd03425">
    <property type="entry name" value="NUDIX_MutT_NudA_like"/>
    <property type="match status" value="1"/>
</dbReference>
<dbReference type="InterPro" id="IPR020476">
    <property type="entry name" value="Nudix_hydrolase"/>
</dbReference>
<evidence type="ECO:0000256" key="12">
    <source>
        <dbReference type="ARBA" id="ARBA00038905"/>
    </source>
</evidence>
<dbReference type="Pfam" id="PF00293">
    <property type="entry name" value="NUDIX"/>
    <property type="match status" value="1"/>
</dbReference>
<sequence>MKHYQVVAGIIKHDQQILCVQRGKGKYDYISYKYEFPGGKIENGETKEDALVREIKEELELDIYGLEELIEINHTYPDFSLTMYCFMAQTHSQMPVLKEHLAFKWLPIDDLQQLDWAAADIPAVKKLTGS</sequence>
<evidence type="ECO:0000256" key="6">
    <source>
        <dbReference type="ARBA" id="ARBA00022763"/>
    </source>
</evidence>
<evidence type="ECO:0000256" key="14">
    <source>
        <dbReference type="ARBA" id="ARBA00041592"/>
    </source>
</evidence>
<keyword evidence="4" id="KW-0235">DNA replication</keyword>
<proteinExistence type="inferred from homology"/>
<evidence type="ECO:0000256" key="4">
    <source>
        <dbReference type="ARBA" id="ARBA00022705"/>
    </source>
</evidence>